<dbReference type="Pfam" id="PF24891">
    <property type="entry name" value="DUF7742"/>
    <property type="match status" value="1"/>
</dbReference>
<dbReference type="RefSeq" id="WP_258293342.1">
    <property type="nucleotide sequence ID" value="NZ_JANKJG010000002.1"/>
</dbReference>
<organism evidence="2 3">
    <name type="scientific">Pseudosulfitobacter koreensis</name>
    <dbReference type="NCBI Taxonomy" id="2968472"/>
    <lineage>
        <taxon>Bacteria</taxon>
        <taxon>Pseudomonadati</taxon>
        <taxon>Pseudomonadota</taxon>
        <taxon>Alphaproteobacteria</taxon>
        <taxon>Rhodobacterales</taxon>
        <taxon>Roseobacteraceae</taxon>
        <taxon>Pseudosulfitobacter</taxon>
    </lineage>
</organism>
<name>A0ABT1YXP4_9RHOB</name>
<proteinExistence type="predicted"/>
<protein>
    <recommendedName>
        <fullName evidence="1">DUF7742 domain-containing protein</fullName>
    </recommendedName>
</protein>
<keyword evidence="3" id="KW-1185">Reference proteome</keyword>
<feature type="domain" description="DUF7742" evidence="1">
    <location>
        <begin position="2"/>
        <end position="86"/>
    </location>
</feature>
<accession>A0ABT1YXP4</accession>
<evidence type="ECO:0000313" key="2">
    <source>
        <dbReference type="EMBL" id="MCR8825665.1"/>
    </source>
</evidence>
<dbReference type="Proteomes" id="UP001165396">
    <property type="component" value="Unassembled WGS sequence"/>
</dbReference>
<gene>
    <name evidence="2" type="ORF">NTA49_03870</name>
</gene>
<sequence length="99" mass="10822">MRAVLLTDLRDAARALLAQPASERPGLSARMINEAIWADLHVRRTGRAHPLWGNGTLSDAARKRVLATEPTLDDAGYCDCLTLVLLGLRDRPGRVDPPL</sequence>
<evidence type="ECO:0000313" key="3">
    <source>
        <dbReference type="Proteomes" id="UP001165396"/>
    </source>
</evidence>
<comment type="caution">
    <text evidence="2">The sequence shown here is derived from an EMBL/GenBank/DDBJ whole genome shotgun (WGS) entry which is preliminary data.</text>
</comment>
<evidence type="ECO:0000259" key="1">
    <source>
        <dbReference type="Pfam" id="PF24891"/>
    </source>
</evidence>
<reference evidence="2" key="1">
    <citation type="submission" date="2022-07" db="EMBL/GenBank/DDBJ databases">
        <title>Pseudosulfitobacter sp. strain AP-MA-4, whole genome sequence.</title>
        <authorList>
            <person name="Jiang Y."/>
        </authorList>
    </citation>
    <scope>NUCLEOTIDE SEQUENCE</scope>
    <source>
        <strain evidence="2">AP-MA-4</strain>
    </source>
</reference>
<dbReference type="EMBL" id="JANKJG010000002">
    <property type="protein sequence ID" value="MCR8825665.1"/>
    <property type="molecule type" value="Genomic_DNA"/>
</dbReference>
<dbReference type="InterPro" id="IPR056644">
    <property type="entry name" value="DUF7742"/>
</dbReference>